<protein>
    <recommendedName>
        <fullName evidence="3">Nuclear transport factor 2 family protein</fullName>
    </recommendedName>
</protein>
<evidence type="ECO:0000313" key="2">
    <source>
        <dbReference type="Proteomes" id="UP000037511"/>
    </source>
</evidence>
<evidence type="ECO:0008006" key="3">
    <source>
        <dbReference type="Google" id="ProtNLM"/>
    </source>
</evidence>
<organism evidence="1 2">
    <name type="scientific">Achromobacter spanius</name>
    <dbReference type="NCBI Taxonomy" id="217203"/>
    <lineage>
        <taxon>Bacteria</taxon>
        <taxon>Pseudomonadati</taxon>
        <taxon>Pseudomonadota</taxon>
        <taxon>Betaproteobacteria</taxon>
        <taxon>Burkholderiales</taxon>
        <taxon>Alcaligenaceae</taxon>
        <taxon>Achromobacter</taxon>
    </lineage>
</organism>
<dbReference type="EMBL" id="LGVG01000009">
    <property type="protein sequence ID" value="KNE27949.1"/>
    <property type="molecule type" value="Genomic_DNA"/>
</dbReference>
<reference evidence="1 2" key="1">
    <citation type="submission" date="2015-07" db="EMBL/GenBank/DDBJ databases">
        <title>Draft genome of Achromobacter spanius.</title>
        <authorList>
            <person name="Wang X."/>
        </authorList>
    </citation>
    <scope>NUCLEOTIDE SEQUENCE [LARGE SCALE GENOMIC DNA]</scope>
    <source>
        <strain evidence="1 2">CGMCC9173</strain>
    </source>
</reference>
<gene>
    <name evidence="1" type="ORF">AFM18_08905</name>
</gene>
<dbReference type="InterPro" id="IPR032710">
    <property type="entry name" value="NTF2-like_dom_sf"/>
</dbReference>
<name>A0AAW3I599_9BURK</name>
<dbReference type="Gene3D" id="3.10.450.50">
    <property type="match status" value="1"/>
</dbReference>
<evidence type="ECO:0000313" key="1">
    <source>
        <dbReference type="EMBL" id="KNE27949.1"/>
    </source>
</evidence>
<dbReference type="Proteomes" id="UP000037511">
    <property type="component" value="Unassembled WGS sequence"/>
</dbReference>
<sequence>MKAPAESFLCCTNAFDVDVDGALRVFTPDAIIDDVSVGDAFIGAKGIRRYLEQFFVGYKTVSRLLSIQQLDDGKTVARVDFTGDFGHEIGVLKFAVNADGLIERIDADLE</sequence>
<dbReference type="SUPFAM" id="SSF54427">
    <property type="entry name" value="NTF2-like"/>
    <property type="match status" value="1"/>
</dbReference>
<proteinExistence type="predicted"/>
<comment type="caution">
    <text evidence="1">The sequence shown here is derived from an EMBL/GenBank/DDBJ whole genome shotgun (WGS) entry which is preliminary data.</text>
</comment>
<dbReference type="RefSeq" id="WP_050446442.1">
    <property type="nucleotide sequence ID" value="NZ_JAOEJJ010000007.1"/>
</dbReference>
<dbReference type="AlphaFoldDB" id="A0AAW3I599"/>
<accession>A0AAW3I599</accession>